<reference evidence="7 8" key="1">
    <citation type="journal article" date="2017" name="PLoS Biol.">
        <title>The sea cucumber genome provides insights into morphological evolution and visceral regeneration.</title>
        <authorList>
            <person name="Zhang X."/>
            <person name="Sun L."/>
            <person name="Yuan J."/>
            <person name="Sun Y."/>
            <person name="Gao Y."/>
            <person name="Zhang L."/>
            <person name="Li S."/>
            <person name="Dai H."/>
            <person name="Hamel J.F."/>
            <person name="Liu C."/>
            <person name="Yu Y."/>
            <person name="Liu S."/>
            <person name="Lin W."/>
            <person name="Guo K."/>
            <person name="Jin S."/>
            <person name="Xu P."/>
            <person name="Storey K.B."/>
            <person name="Huan P."/>
            <person name="Zhang T."/>
            <person name="Zhou Y."/>
            <person name="Zhang J."/>
            <person name="Lin C."/>
            <person name="Li X."/>
            <person name="Xing L."/>
            <person name="Huo D."/>
            <person name="Sun M."/>
            <person name="Wang L."/>
            <person name="Mercier A."/>
            <person name="Li F."/>
            <person name="Yang H."/>
            <person name="Xiang J."/>
        </authorList>
    </citation>
    <scope>NUCLEOTIDE SEQUENCE [LARGE SCALE GENOMIC DNA]</scope>
    <source>
        <strain evidence="7">Shaxun</strain>
        <tissue evidence="7">Muscle</tissue>
    </source>
</reference>
<evidence type="ECO:0000313" key="8">
    <source>
        <dbReference type="Proteomes" id="UP000230750"/>
    </source>
</evidence>
<evidence type="ECO:0000256" key="1">
    <source>
        <dbReference type="ARBA" id="ARBA00022729"/>
    </source>
</evidence>
<dbReference type="Gene3D" id="2.60.40.2030">
    <property type="match status" value="1"/>
</dbReference>
<dbReference type="EMBL" id="MRZV01001100">
    <property type="protein sequence ID" value="PIK40641.1"/>
    <property type="molecule type" value="Genomic_DNA"/>
</dbReference>
<evidence type="ECO:0000256" key="3">
    <source>
        <dbReference type="ARBA" id="ARBA00022837"/>
    </source>
</evidence>
<keyword evidence="8" id="KW-1185">Reference proteome</keyword>
<feature type="non-terminal residue" evidence="7">
    <location>
        <position position="195"/>
    </location>
</feature>
<proteinExistence type="predicted"/>
<feature type="chain" id="PRO_5013721850" evidence="5">
    <location>
        <begin position="20"/>
        <end position="195"/>
    </location>
</feature>
<feature type="signal peptide" evidence="5">
    <location>
        <begin position="1"/>
        <end position="19"/>
    </location>
</feature>
<dbReference type="InterPro" id="IPR003644">
    <property type="entry name" value="Calx_beta"/>
</dbReference>
<accession>A0A2G8JXY5</accession>
<dbReference type="SUPFAM" id="SSF141072">
    <property type="entry name" value="CalX-like"/>
    <property type="match status" value="1"/>
</dbReference>
<keyword evidence="4" id="KW-0406">Ion transport</keyword>
<keyword evidence="4" id="KW-0813">Transport</keyword>
<feature type="domain" description="Calx-beta" evidence="6">
    <location>
        <begin position="21"/>
        <end position="137"/>
    </location>
</feature>
<name>A0A2G8JXY5_STIJA</name>
<organism evidence="7 8">
    <name type="scientific">Stichopus japonicus</name>
    <name type="common">Sea cucumber</name>
    <dbReference type="NCBI Taxonomy" id="307972"/>
    <lineage>
        <taxon>Eukaryota</taxon>
        <taxon>Metazoa</taxon>
        <taxon>Echinodermata</taxon>
        <taxon>Eleutherozoa</taxon>
        <taxon>Echinozoa</taxon>
        <taxon>Holothuroidea</taxon>
        <taxon>Aspidochirotacea</taxon>
        <taxon>Aspidochirotida</taxon>
        <taxon>Stichopodidae</taxon>
        <taxon>Apostichopus</taxon>
    </lineage>
</organism>
<keyword evidence="2" id="KW-0677">Repeat</keyword>
<dbReference type="PANTHER" id="PTHR11878">
    <property type="entry name" value="SODIUM/CALCIUM EXCHANGER"/>
    <property type="match status" value="1"/>
</dbReference>
<comment type="caution">
    <text evidence="7">The sequence shown here is derived from an EMBL/GenBank/DDBJ whole genome shotgun (WGS) entry which is preliminary data.</text>
</comment>
<sequence>MDRVLELCLWFLSVVVINSEDIQVYFTSDEYYTQEGAGRVVIGIVAERPYSFGPEDIFVEIYLTPDDATEGQDYFPLSQETVKLYDWPNTTLVTVGIIDDKLMEGEERFNIHLRDVRYNHTVIGRPNLAEVIIEDNDEVCPNGWLYFRRSCYLFINESLSFEAAESACSDEEACLASSTSAGENHFIANTVTKGQ</sequence>
<dbReference type="GO" id="GO:0007154">
    <property type="term" value="P:cell communication"/>
    <property type="evidence" value="ECO:0007669"/>
    <property type="project" value="InterPro"/>
</dbReference>
<dbReference type="Pfam" id="PF03160">
    <property type="entry name" value="Calx-beta"/>
    <property type="match status" value="1"/>
</dbReference>
<protein>
    <submittedName>
        <fullName evidence="7">Putative sodium/calcium exchanger</fullName>
    </submittedName>
</protein>
<dbReference type="AlphaFoldDB" id="A0A2G8JXY5"/>
<dbReference type="InterPro" id="IPR038081">
    <property type="entry name" value="CalX-like_sf"/>
</dbReference>
<dbReference type="InterPro" id="IPR016187">
    <property type="entry name" value="CTDL_fold"/>
</dbReference>
<evidence type="ECO:0000256" key="2">
    <source>
        <dbReference type="ARBA" id="ARBA00022737"/>
    </source>
</evidence>
<dbReference type="Gene3D" id="3.10.100.10">
    <property type="entry name" value="Mannose-Binding Protein A, subunit A"/>
    <property type="match status" value="1"/>
</dbReference>
<dbReference type="GO" id="GO:0016020">
    <property type="term" value="C:membrane"/>
    <property type="evidence" value="ECO:0007669"/>
    <property type="project" value="InterPro"/>
</dbReference>
<gene>
    <name evidence="7" type="ORF">BSL78_22519</name>
</gene>
<evidence type="ECO:0000256" key="5">
    <source>
        <dbReference type="SAM" id="SignalP"/>
    </source>
</evidence>
<keyword evidence="3" id="KW-0106">Calcium</keyword>
<dbReference type="GO" id="GO:0030001">
    <property type="term" value="P:metal ion transport"/>
    <property type="evidence" value="ECO:0007669"/>
    <property type="project" value="TreeGrafter"/>
</dbReference>
<dbReference type="InterPro" id="IPR051171">
    <property type="entry name" value="CaCA"/>
</dbReference>
<evidence type="ECO:0000313" key="7">
    <source>
        <dbReference type="EMBL" id="PIK40641.1"/>
    </source>
</evidence>
<keyword evidence="1 5" id="KW-0732">Signal</keyword>
<evidence type="ECO:0000256" key="4">
    <source>
        <dbReference type="ARBA" id="ARBA00023065"/>
    </source>
</evidence>
<dbReference type="InterPro" id="IPR016186">
    <property type="entry name" value="C-type_lectin-like/link_sf"/>
</dbReference>
<dbReference type="PANTHER" id="PTHR11878:SF65">
    <property type="entry name" value="NA_CA-EXCHANGE PROTEIN, ISOFORM G"/>
    <property type="match status" value="1"/>
</dbReference>
<evidence type="ECO:0000259" key="6">
    <source>
        <dbReference type="Pfam" id="PF03160"/>
    </source>
</evidence>
<dbReference type="Proteomes" id="UP000230750">
    <property type="component" value="Unassembled WGS sequence"/>
</dbReference>
<dbReference type="SUPFAM" id="SSF56436">
    <property type="entry name" value="C-type lectin-like"/>
    <property type="match status" value="1"/>
</dbReference>